<dbReference type="InterPro" id="IPR015915">
    <property type="entry name" value="Kelch-typ_b-propeller"/>
</dbReference>
<evidence type="ECO:0000313" key="4">
    <source>
        <dbReference type="EMBL" id="PXX45203.1"/>
    </source>
</evidence>
<keyword evidence="3" id="KW-0732">Signal</keyword>
<dbReference type="PANTHER" id="PTHR46344:SF27">
    <property type="entry name" value="KELCH REPEAT SUPERFAMILY PROTEIN"/>
    <property type="match status" value="1"/>
</dbReference>
<feature type="chain" id="PRO_5016268748" evidence="3">
    <location>
        <begin position="19"/>
        <end position="369"/>
    </location>
</feature>
<dbReference type="EMBL" id="QJKB01000002">
    <property type="protein sequence ID" value="PXX45203.1"/>
    <property type="molecule type" value="Genomic_DNA"/>
</dbReference>
<name>A0A318JEI4_9BURK</name>
<keyword evidence="1" id="KW-0880">Kelch repeat</keyword>
<keyword evidence="2" id="KW-0677">Repeat</keyword>
<protein>
    <submittedName>
        <fullName evidence="4">Kelch motif protein</fullName>
    </submittedName>
</protein>
<evidence type="ECO:0000256" key="1">
    <source>
        <dbReference type="ARBA" id="ARBA00022441"/>
    </source>
</evidence>
<evidence type="ECO:0000256" key="2">
    <source>
        <dbReference type="ARBA" id="ARBA00022737"/>
    </source>
</evidence>
<feature type="signal peptide" evidence="3">
    <location>
        <begin position="1"/>
        <end position="18"/>
    </location>
</feature>
<keyword evidence="5" id="KW-1185">Reference proteome</keyword>
<accession>A0A318JEI4</accession>
<organism evidence="4 5">
    <name type="scientific">Undibacterium pigrum</name>
    <dbReference type="NCBI Taxonomy" id="401470"/>
    <lineage>
        <taxon>Bacteria</taxon>
        <taxon>Pseudomonadati</taxon>
        <taxon>Pseudomonadota</taxon>
        <taxon>Betaproteobacteria</taxon>
        <taxon>Burkholderiales</taxon>
        <taxon>Oxalobacteraceae</taxon>
        <taxon>Undibacterium</taxon>
    </lineage>
</organism>
<dbReference type="OrthoDB" id="251941at2"/>
<evidence type="ECO:0000256" key="3">
    <source>
        <dbReference type="SAM" id="SignalP"/>
    </source>
</evidence>
<dbReference type="Gene3D" id="2.130.10.80">
    <property type="entry name" value="Galactose oxidase/kelch, beta-propeller"/>
    <property type="match status" value="3"/>
</dbReference>
<dbReference type="Proteomes" id="UP000247792">
    <property type="component" value="Unassembled WGS sequence"/>
</dbReference>
<dbReference type="PANTHER" id="PTHR46344">
    <property type="entry name" value="OS02G0202900 PROTEIN"/>
    <property type="match status" value="1"/>
</dbReference>
<dbReference type="InterPro" id="IPR037293">
    <property type="entry name" value="Gal_Oxidase_central_sf"/>
</dbReference>
<dbReference type="InterPro" id="IPR006652">
    <property type="entry name" value="Kelch_1"/>
</dbReference>
<dbReference type="SUPFAM" id="SSF63829">
    <property type="entry name" value="Calcium-dependent phosphotriesterase"/>
    <property type="match status" value="1"/>
</dbReference>
<dbReference type="RefSeq" id="WP_110254661.1">
    <property type="nucleotide sequence ID" value="NZ_QJKB01000002.1"/>
</dbReference>
<reference evidence="4 5" key="1">
    <citation type="submission" date="2018-05" db="EMBL/GenBank/DDBJ databases">
        <title>Genomic Encyclopedia of Type Strains, Phase IV (KMG-IV): sequencing the most valuable type-strain genomes for metagenomic binning, comparative biology and taxonomic classification.</title>
        <authorList>
            <person name="Goeker M."/>
        </authorList>
    </citation>
    <scope>NUCLEOTIDE SEQUENCE [LARGE SCALE GENOMIC DNA]</scope>
    <source>
        <strain evidence="4 5">DSM 19792</strain>
    </source>
</reference>
<dbReference type="SUPFAM" id="SSF117281">
    <property type="entry name" value="Kelch motif"/>
    <property type="match status" value="1"/>
</dbReference>
<proteinExistence type="predicted"/>
<gene>
    <name evidence="4" type="ORF">DFR42_102431</name>
</gene>
<sequence>MKLPVFLSSMLVAANAFSVSKDSQVNTWLVEPIRTMTTARAVHQVIPINTNELLVSGGCGGEGCSPVHKSTEIFNIADKSFKPASSMNTPRVSHGVAVLGNGDVLIAGGWTGQASTASAELFNSKTRSFQNLPSMTTPRIDPVVLALNDGRVLVAGGATAIGAAVSSAEIFNPASAKFSATSAMQQPRTHHAAVKLADGRILITGGLRAKNAPLASAEIFDPRSNTFVSTASMSGPRYKHAAVALADGRVMVIGGSAGRDEHNRLASTEIYDPAANSFKPGPNLISPRFKIPASAAVLPSGAVFIAGGADDVEVWQPGAASFNKVNGTLGTAVEFASATALPNGHILVLGGYDEQIRSTARAWLVKPKI</sequence>
<dbReference type="AlphaFoldDB" id="A0A318JEI4"/>
<dbReference type="Pfam" id="PF01344">
    <property type="entry name" value="Kelch_1"/>
    <property type="match status" value="3"/>
</dbReference>
<dbReference type="SMART" id="SM00612">
    <property type="entry name" value="Kelch"/>
    <property type="match status" value="5"/>
</dbReference>
<comment type="caution">
    <text evidence="4">The sequence shown here is derived from an EMBL/GenBank/DDBJ whole genome shotgun (WGS) entry which is preliminary data.</text>
</comment>
<evidence type="ECO:0000313" key="5">
    <source>
        <dbReference type="Proteomes" id="UP000247792"/>
    </source>
</evidence>